<evidence type="ECO:0000313" key="8">
    <source>
        <dbReference type="EMBL" id="KAJ8906198.1"/>
    </source>
</evidence>
<dbReference type="InterPro" id="IPR016685">
    <property type="entry name" value="Silence_cplx_Nase-comp_TudorSN"/>
</dbReference>
<keyword evidence="2 4" id="KW-0963">Cytoplasm</keyword>
<dbReference type="Gene3D" id="2.30.30.140">
    <property type="match status" value="1"/>
</dbReference>
<dbReference type="PROSITE" id="PS50830">
    <property type="entry name" value="TNASE_3"/>
    <property type="match status" value="5"/>
</dbReference>
<reference evidence="8 9" key="1">
    <citation type="journal article" date="2023" name="Nat. Commun.">
        <title>Origin of minicircular mitochondrial genomes in red algae.</title>
        <authorList>
            <person name="Lee Y."/>
            <person name="Cho C.H."/>
            <person name="Lee Y.M."/>
            <person name="Park S.I."/>
            <person name="Yang J.H."/>
            <person name="West J.A."/>
            <person name="Bhattacharya D."/>
            <person name="Yoon H.S."/>
        </authorList>
    </citation>
    <scope>NUCLEOTIDE SEQUENCE [LARGE SCALE GENOMIC DNA]</scope>
    <source>
        <strain evidence="8 9">CCMP1338</strain>
        <tissue evidence="8">Whole cell</tissue>
    </source>
</reference>
<dbReference type="FunFam" id="2.30.30.140:FF:000018">
    <property type="entry name" value="Serine/threonine-protein kinase 31"/>
    <property type="match status" value="1"/>
</dbReference>
<evidence type="ECO:0000259" key="7">
    <source>
        <dbReference type="PROSITE" id="PS50830"/>
    </source>
</evidence>
<protein>
    <submittedName>
        <fullName evidence="8">Uncharacterized protein</fullName>
    </submittedName>
</protein>
<dbReference type="GO" id="GO:0006402">
    <property type="term" value="P:mRNA catabolic process"/>
    <property type="evidence" value="ECO:0007669"/>
    <property type="project" value="UniProtKB-UniRule"/>
</dbReference>
<feature type="domain" description="TNase-like" evidence="7">
    <location>
        <begin position="8"/>
        <end position="155"/>
    </location>
</feature>
<feature type="domain" description="TNase-like" evidence="7">
    <location>
        <begin position="688"/>
        <end position="903"/>
    </location>
</feature>
<comment type="caution">
    <text evidence="8">The sequence shown here is derived from an EMBL/GenBank/DDBJ whole genome shotgun (WGS) entry which is preliminary data.</text>
</comment>
<dbReference type="GO" id="GO:0031047">
    <property type="term" value="P:regulatory ncRNA-mediated gene silencing"/>
    <property type="evidence" value="ECO:0007669"/>
    <property type="project" value="UniProtKB-UniRule"/>
</dbReference>
<comment type="subcellular location">
    <subcellularLocation>
        <location evidence="1 4">Cytoplasm</location>
    </subcellularLocation>
</comment>
<evidence type="ECO:0000259" key="6">
    <source>
        <dbReference type="PROSITE" id="PS50304"/>
    </source>
</evidence>
<evidence type="ECO:0000313" key="9">
    <source>
        <dbReference type="Proteomes" id="UP001157974"/>
    </source>
</evidence>
<gene>
    <name evidence="8" type="ORF">NDN08_002693</name>
</gene>
<dbReference type="GO" id="GO:0031332">
    <property type="term" value="C:RNAi effector complex"/>
    <property type="evidence" value="ECO:0007669"/>
    <property type="project" value="InterPro"/>
</dbReference>
<dbReference type="PROSITE" id="PS50304">
    <property type="entry name" value="TUDOR"/>
    <property type="match status" value="1"/>
</dbReference>
<dbReference type="GO" id="GO:0005829">
    <property type="term" value="C:cytosol"/>
    <property type="evidence" value="ECO:0007669"/>
    <property type="project" value="UniProtKB-UniRule"/>
</dbReference>
<dbReference type="Gene3D" id="2.40.50.90">
    <property type="match status" value="5"/>
</dbReference>
<dbReference type="Pfam" id="PF00565">
    <property type="entry name" value="SNase"/>
    <property type="match status" value="4"/>
</dbReference>
<feature type="domain" description="TNase-like" evidence="7">
    <location>
        <begin position="523"/>
        <end position="669"/>
    </location>
</feature>
<feature type="region of interest" description="Disordered" evidence="5">
    <location>
        <begin position="904"/>
        <end position="931"/>
    </location>
</feature>
<dbReference type="EMBL" id="JAMWBK010000004">
    <property type="protein sequence ID" value="KAJ8906198.1"/>
    <property type="molecule type" value="Genomic_DNA"/>
</dbReference>
<dbReference type="GO" id="GO:0003723">
    <property type="term" value="F:RNA binding"/>
    <property type="evidence" value="ECO:0007669"/>
    <property type="project" value="UniProtKB-UniRule"/>
</dbReference>
<dbReference type="SMART" id="SM00318">
    <property type="entry name" value="SNc"/>
    <property type="match status" value="5"/>
</dbReference>
<evidence type="ECO:0000256" key="1">
    <source>
        <dbReference type="ARBA" id="ARBA00004496"/>
    </source>
</evidence>
<evidence type="ECO:0000256" key="5">
    <source>
        <dbReference type="SAM" id="MobiDB-lite"/>
    </source>
</evidence>
<dbReference type="SUPFAM" id="SSF63748">
    <property type="entry name" value="Tudor/PWWP/MBT"/>
    <property type="match status" value="1"/>
</dbReference>
<evidence type="ECO:0000256" key="2">
    <source>
        <dbReference type="ARBA" id="ARBA00022490"/>
    </source>
</evidence>
<dbReference type="SUPFAM" id="SSF50199">
    <property type="entry name" value="Staphylococcal nuclease"/>
    <property type="match status" value="5"/>
</dbReference>
<proteinExistence type="predicted"/>
<sequence length="931" mass="102398">MSGLPMKKKVQGVVKAVLSGDTVVIVKPGMPKGGPPPEVRLSLSSLKAPAVKPGGSGGDEPYAWASREFLRKALAGKNVMFIAEYNVPQLNRPMGTIYCENSSGEVESVSRMILREGLARVRRPNNPKEDRSFDYEELCLLEDDAQEQKIGLFQEGDMPPELGRTILDTPDTVDYLTKVRGKPVEGVVDYIINGSVMKILIQEKPGFYRHLTVCLSGVQSPGFRRPETEDAEGASPPALVAMPFALNAKFYTESVLLQRDVEVVFEGADKSGNLYGQVNQTGSAVRVAENLLRMGYAKTVAWSMQMTSNASVLRATEKSAMKARVGIWHDYVPNPNAAVASTDVYHGRVVEIFSGDVIIVADDATGDFRRVCFASLRAPKLGRGSDRDMPVAWEAREYLRQRLIGRRVKVSVDYQRKPQPESPMKDIMSYATITKDRGGKENTEEDIGMGLVAGGFVSLIRHRSDEERARNYEQYVQLEKEATNAKKGIHSDKNIPVRRVNDLTGSENKKRNRDMLSSFADSGPHKGILEYASTGSRYRIYLPSHSCTLALALKGVRCPVPSRTLHGESAAQPGQPFGDEALHFVKLSFLQRDVQVDISSVDKTGAFLGTVRLTGQTPQAPMIDIGLSLLSHGYASLNEFFDPDRDEGGQIYSKTQEDAKTADKGIWKDYKVQEAAAQKEIEAQQTAGQVRGRVVDVGYGGKIVLHAGVPNVEESIRILETSLATLDVGDSNLPISMIKPGDGYAGKSAYDGSWYRCRVYSIDANSGKAKVRFIDYGIDDVVSARDLKRLPSEASGIPKLAFPIRFQYVVVPGDGDDYGIDAGQYLRELVYGKEVTAEVAYRDSDGTAIATVSLDGKDVASEMLKVGLARVLRQYNRHSKAAFEKYAADEEIGKKTHNYLWVHGDPYGSDEDDAEADKEARERRYGGVPRK</sequence>
<keyword evidence="9" id="KW-1185">Reference proteome</keyword>
<organism evidence="8 9">
    <name type="scientific">Rhodosorus marinus</name>
    <dbReference type="NCBI Taxonomy" id="101924"/>
    <lineage>
        <taxon>Eukaryota</taxon>
        <taxon>Rhodophyta</taxon>
        <taxon>Stylonematophyceae</taxon>
        <taxon>Stylonematales</taxon>
        <taxon>Stylonemataceae</taxon>
        <taxon>Rhodosorus</taxon>
    </lineage>
</organism>
<dbReference type="AlphaFoldDB" id="A0AAV8UUH6"/>
<dbReference type="GO" id="GO:0004519">
    <property type="term" value="F:endonuclease activity"/>
    <property type="evidence" value="ECO:0007669"/>
    <property type="project" value="UniProtKB-KW"/>
</dbReference>
<dbReference type="SMART" id="SM00333">
    <property type="entry name" value="TUDOR"/>
    <property type="match status" value="1"/>
</dbReference>
<evidence type="ECO:0000256" key="3">
    <source>
        <dbReference type="ARBA" id="ARBA00022737"/>
    </source>
</evidence>
<feature type="domain" description="Tudor" evidence="6">
    <location>
        <begin position="737"/>
        <end position="797"/>
    </location>
</feature>
<dbReference type="InterPro" id="IPR035437">
    <property type="entry name" value="SNase_OB-fold_sf"/>
</dbReference>
<dbReference type="InterPro" id="IPR016071">
    <property type="entry name" value="Staphylococal_nuclease_OB-fold"/>
</dbReference>
<name>A0AAV8UUH6_9RHOD</name>
<dbReference type="Pfam" id="PF00567">
    <property type="entry name" value="TUDOR"/>
    <property type="match status" value="1"/>
</dbReference>
<dbReference type="GO" id="GO:0016787">
    <property type="term" value="F:hydrolase activity"/>
    <property type="evidence" value="ECO:0007669"/>
    <property type="project" value="UniProtKB-KW"/>
</dbReference>
<feature type="domain" description="TNase-like" evidence="7">
    <location>
        <begin position="182"/>
        <end position="330"/>
    </location>
</feature>
<keyword evidence="3" id="KW-0677">Repeat</keyword>
<dbReference type="Proteomes" id="UP001157974">
    <property type="component" value="Unassembled WGS sequence"/>
</dbReference>
<dbReference type="PIRSF" id="PIRSF017179">
    <property type="entry name" value="RISC-Tudor-SN"/>
    <property type="match status" value="1"/>
</dbReference>
<dbReference type="InterPro" id="IPR002999">
    <property type="entry name" value="Tudor"/>
</dbReference>
<evidence type="ECO:0000256" key="4">
    <source>
        <dbReference type="PIRNR" id="PIRNR017179"/>
    </source>
</evidence>
<dbReference type="PANTHER" id="PTHR12302:SF2">
    <property type="entry name" value="STAPHYLOCOCCAL NUCLEASE DOMAIN-CONTAINING PROTEIN 1"/>
    <property type="match status" value="1"/>
</dbReference>
<feature type="domain" description="TNase-like" evidence="7">
    <location>
        <begin position="343"/>
        <end position="492"/>
    </location>
</feature>
<accession>A0AAV8UUH6</accession>
<dbReference type="PANTHER" id="PTHR12302">
    <property type="entry name" value="EBNA2 BINDING PROTEIN P100"/>
    <property type="match status" value="1"/>
</dbReference>